<feature type="region of interest" description="Disordered" evidence="11">
    <location>
        <begin position="341"/>
        <end position="362"/>
    </location>
</feature>
<evidence type="ECO:0000256" key="9">
    <source>
        <dbReference type="ARBA" id="ARBA00083437"/>
    </source>
</evidence>
<dbReference type="GO" id="GO:0003700">
    <property type="term" value="F:DNA-binding transcription factor activity"/>
    <property type="evidence" value="ECO:0007669"/>
    <property type="project" value="TreeGrafter"/>
</dbReference>
<dbReference type="AlphaFoldDB" id="A0A843TTZ7"/>
<evidence type="ECO:0000256" key="6">
    <source>
        <dbReference type="ARBA" id="ARBA00023163"/>
    </source>
</evidence>
<evidence type="ECO:0000256" key="2">
    <source>
        <dbReference type="ARBA" id="ARBA00022737"/>
    </source>
</evidence>
<name>A0A843TTZ7_COLES</name>
<dbReference type="Pfam" id="PF22992">
    <property type="entry name" value="C2CH-4th_BIRD-IDD"/>
    <property type="match status" value="1"/>
</dbReference>
<sequence>MSVVASWGTCSNGRAKRKILKSRACRLNIWADPDAEVIALSPRSLLATNRYVCEVCHKGFQRDQNLQLHRRGHNLPWKLKQRSGTEVRKRVYVCPEESCVHHHPSRALGDLTGIKKHFSRKHGEKKWKCDKCSKRYAVQSDWKAHSKICGTKEYRCDCGTLFSRKDSFVTHRAFCDALVEQNYREDHGLATMADALVSRANIDAMAGSSFSNVGVGAGADEPLRSLSLSSFTESSSGAGFSPNILRACSTGPGGHAIACFVSGNHHVTAGSACMSATALLQKAAEMGAKVSDDAISHILFRGFTGHDHLSGATPLVEASASSIPAAVTMDPESTFHPGRMVSSPMPPHPEQRRSPANFPPLQQSMQGTVAQEACGIKGRATQDFLGLGPVGGVIADGQSRRGGADGLGFPADVRPKEDGIHPSYHRLTTLEECHQTAMDRSVWNY</sequence>
<dbReference type="GO" id="GO:0008270">
    <property type="term" value="F:zinc ion binding"/>
    <property type="evidence" value="ECO:0007669"/>
    <property type="project" value="UniProtKB-KW"/>
</dbReference>
<dbReference type="InterPro" id="IPR055187">
    <property type="entry name" value="C2CH-3rd_BIRD-IDD"/>
</dbReference>
<dbReference type="SMART" id="SM00355">
    <property type="entry name" value="ZnF_C2H2"/>
    <property type="match status" value="3"/>
</dbReference>
<dbReference type="InterPro" id="IPR055186">
    <property type="entry name" value="C2H2-2nd_BIRD-IDD"/>
</dbReference>
<proteinExistence type="predicted"/>
<dbReference type="Pfam" id="PF22995">
    <property type="entry name" value="C2CH-3rd_BIRD-IDD"/>
    <property type="match status" value="1"/>
</dbReference>
<dbReference type="InterPro" id="IPR006171">
    <property type="entry name" value="TOPRIM_dom"/>
</dbReference>
<dbReference type="OrthoDB" id="6354171at2759"/>
<keyword evidence="2" id="KW-0677">Repeat</keyword>
<evidence type="ECO:0000256" key="1">
    <source>
        <dbReference type="ARBA" id="ARBA00022723"/>
    </source>
</evidence>
<keyword evidence="3 10" id="KW-0863">Zinc-finger</keyword>
<dbReference type="Pfam" id="PF22996">
    <property type="entry name" value="C2H2-2nd_BIRD-IDD"/>
    <property type="match status" value="1"/>
</dbReference>
<keyword evidence="1" id="KW-0479">Metal-binding</keyword>
<comment type="caution">
    <text evidence="14">The sequence shown here is derived from an EMBL/GenBank/DDBJ whole genome shotgun (WGS) entry which is preliminary data.</text>
</comment>
<dbReference type="EMBL" id="NMUH01000174">
    <property type="protein sequence ID" value="MQL73616.1"/>
    <property type="molecule type" value="Genomic_DNA"/>
</dbReference>
<feature type="domain" description="C2H2-type" evidence="12">
    <location>
        <begin position="51"/>
        <end position="73"/>
    </location>
</feature>
<dbReference type="GO" id="GO:0005634">
    <property type="term" value="C:nucleus"/>
    <property type="evidence" value="ECO:0007669"/>
    <property type="project" value="TreeGrafter"/>
</dbReference>
<dbReference type="SUPFAM" id="SSF57667">
    <property type="entry name" value="beta-beta-alpha zinc fingers"/>
    <property type="match status" value="1"/>
</dbReference>
<keyword evidence="6" id="KW-0804">Transcription</keyword>
<evidence type="ECO:0000256" key="11">
    <source>
        <dbReference type="SAM" id="MobiDB-lite"/>
    </source>
</evidence>
<dbReference type="FunFam" id="3.30.160.60:FF:000131">
    <property type="entry name" value="protein indeterminate-domain 5, chloroplastic-like"/>
    <property type="match status" value="1"/>
</dbReference>
<keyword evidence="15" id="KW-1185">Reference proteome</keyword>
<evidence type="ECO:0000256" key="8">
    <source>
        <dbReference type="ARBA" id="ARBA00072973"/>
    </source>
</evidence>
<dbReference type="PROSITE" id="PS50157">
    <property type="entry name" value="ZINC_FINGER_C2H2_2"/>
    <property type="match status" value="1"/>
</dbReference>
<comment type="function">
    <text evidence="7">Transcription activator that acts as a flowering master switch in both long and short days, independently of the circadian clock. Promotes flowering upstream of HD1 by up-regulating FTL1, FTL4, FTL5, FTL6, EHD1, HD3A and RFT1. Seems to repress FTL11 expression. May recognize the consensus motif 5'-TTTGTCGTAAT-3' in target gene promoters.</text>
</comment>
<evidence type="ECO:0000256" key="4">
    <source>
        <dbReference type="ARBA" id="ARBA00022833"/>
    </source>
</evidence>
<reference evidence="14" key="1">
    <citation type="submission" date="2017-07" db="EMBL/GenBank/DDBJ databases">
        <title>Taro Niue Genome Assembly and Annotation.</title>
        <authorList>
            <person name="Atibalentja N."/>
            <person name="Keating K."/>
            <person name="Fields C.J."/>
        </authorList>
    </citation>
    <scope>NUCLEOTIDE SEQUENCE</scope>
    <source>
        <strain evidence="14">Niue_2</strain>
        <tissue evidence="14">Leaf</tissue>
    </source>
</reference>
<dbReference type="Pfam" id="PF00096">
    <property type="entry name" value="zf-C2H2"/>
    <property type="match status" value="1"/>
</dbReference>
<feature type="domain" description="Toprim" evidence="13">
    <location>
        <begin position="1"/>
        <end position="76"/>
    </location>
</feature>
<keyword evidence="5" id="KW-0805">Transcription regulation</keyword>
<evidence type="ECO:0000259" key="13">
    <source>
        <dbReference type="PROSITE" id="PS50880"/>
    </source>
</evidence>
<dbReference type="FunFam" id="3.30.160.60:FF:000554">
    <property type="entry name" value="protein indeterminate-domain 12-like"/>
    <property type="match status" value="1"/>
</dbReference>
<evidence type="ECO:0000256" key="5">
    <source>
        <dbReference type="ARBA" id="ARBA00023015"/>
    </source>
</evidence>
<evidence type="ECO:0000313" key="15">
    <source>
        <dbReference type="Proteomes" id="UP000652761"/>
    </source>
</evidence>
<dbReference type="PANTHER" id="PTHR10593">
    <property type="entry name" value="SERINE/THREONINE-PROTEIN KINASE RIO"/>
    <property type="match status" value="1"/>
</dbReference>
<gene>
    <name evidence="14" type="ORF">Taro_005955</name>
</gene>
<evidence type="ECO:0000313" key="14">
    <source>
        <dbReference type="EMBL" id="MQL73616.1"/>
    </source>
</evidence>
<evidence type="ECO:0000256" key="3">
    <source>
        <dbReference type="ARBA" id="ARBA00022771"/>
    </source>
</evidence>
<dbReference type="InterPro" id="IPR031140">
    <property type="entry name" value="IDD1-16"/>
</dbReference>
<protein>
    <recommendedName>
        <fullName evidence="8">Protein EARLY HEADING DATE 2</fullName>
    </recommendedName>
    <alternativeName>
        <fullName evidence="9">Protein RICE INDETERMINATE 1</fullName>
    </alternativeName>
</protein>
<dbReference type="PANTHER" id="PTHR10593:SF122">
    <property type="entry name" value="OS02G0518500 PROTEIN"/>
    <property type="match status" value="1"/>
</dbReference>
<evidence type="ECO:0000256" key="7">
    <source>
        <dbReference type="ARBA" id="ARBA00059785"/>
    </source>
</evidence>
<dbReference type="PROSITE" id="PS00028">
    <property type="entry name" value="ZINC_FINGER_C2H2_1"/>
    <property type="match status" value="1"/>
</dbReference>
<dbReference type="InterPro" id="IPR036236">
    <property type="entry name" value="Znf_C2H2_sf"/>
</dbReference>
<keyword evidence="4" id="KW-0862">Zinc</keyword>
<dbReference type="PROSITE" id="PS50880">
    <property type="entry name" value="TOPRIM"/>
    <property type="match status" value="1"/>
</dbReference>
<dbReference type="Proteomes" id="UP000652761">
    <property type="component" value="Unassembled WGS sequence"/>
</dbReference>
<dbReference type="Gene3D" id="3.30.160.60">
    <property type="entry name" value="Classic Zinc Finger"/>
    <property type="match status" value="2"/>
</dbReference>
<evidence type="ECO:0000256" key="10">
    <source>
        <dbReference type="PROSITE-ProRule" id="PRU00042"/>
    </source>
</evidence>
<organism evidence="14 15">
    <name type="scientific">Colocasia esculenta</name>
    <name type="common">Wild taro</name>
    <name type="synonym">Arum esculentum</name>
    <dbReference type="NCBI Taxonomy" id="4460"/>
    <lineage>
        <taxon>Eukaryota</taxon>
        <taxon>Viridiplantae</taxon>
        <taxon>Streptophyta</taxon>
        <taxon>Embryophyta</taxon>
        <taxon>Tracheophyta</taxon>
        <taxon>Spermatophyta</taxon>
        <taxon>Magnoliopsida</taxon>
        <taxon>Liliopsida</taxon>
        <taxon>Araceae</taxon>
        <taxon>Aroideae</taxon>
        <taxon>Colocasieae</taxon>
        <taxon>Colocasia</taxon>
    </lineage>
</organism>
<dbReference type="InterPro" id="IPR055185">
    <property type="entry name" value="C2CH-4th_BIRD-IDD"/>
</dbReference>
<dbReference type="InterPro" id="IPR013087">
    <property type="entry name" value="Znf_C2H2_type"/>
</dbReference>
<evidence type="ECO:0000259" key="12">
    <source>
        <dbReference type="PROSITE" id="PS50157"/>
    </source>
</evidence>
<accession>A0A843TTZ7</accession>